<dbReference type="InterPro" id="IPR032821">
    <property type="entry name" value="PKS_assoc"/>
</dbReference>
<dbReference type="SMART" id="SM00829">
    <property type="entry name" value="PKS_ER"/>
    <property type="match status" value="1"/>
</dbReference>
<feature type="region of interest" description="C-terminal hotdog fold" evidence="6">
    <location>
        <begin position="1111"/>
        <end position="1267"/>
    </location>
</feature>
<feature type="domain" description="PKS/mFAS DH" evidence="10">
    <location>
        <begin position="950"/>
        <end position="1267"/>
    </location>
</feature>
<dbReference type="Pfam" id="PF13602">
    <property type="entry name" value="ADH_zinc_N_2"/>
    <property type="match status" value="1"/>
</dbReference>
<dbReference type="Pfam" id="PF08659">
    <property type="entry name" value="KR"/>
    <property type="match status" value="1"/>
</dbReference>
<dbReference type="EMBL" id="JABSND010000082">
    <property type="protein sequence ID" value="KAI6298781.1"/>
    <property type="molecule type" value="Genomic_DNA"/>
</dbReference>
<dbReference type="Pfam" id="PF00109">
    <property type="entry name" value="ketoacyl-synt"/>
    <property type="match status" value="1"/>
</dbReference>
<dbReference type="CDD" id="cd05195">
    <property type="entry name" value="enoyl_red"/>
    <property type="match status" value="1"/>
</dbReference>
<evidence type="ECO:0000259" key="10">
    <source>
        <dbReference type="PROSITE" id="PS52019"/>
    </source>
</evidence>
<dbReference type="InterPro" id="IPR014031">
    <property type="entry name" value="Ketoacyl_synth_C"/>
</dbReference>
<dbReference type="Gene3D" id="3.40.366.10">
    <property type="entry name" value="Malonyl-Coenzyme A Acyl Carrier Protein, domain 2"/>
    <property type="match status" value="1"/>
</dbReference>
<dbReference type="SUPFAM" id="SSF55048">
    <property type="entry name" value="Probable ACP-binding domain of malonyl-CoA ACP transacylase"/>
    <property type="match status" value="1"/>
</dbReference>
<dbReference type="InterPro" id="IPR020841">
    <property type="entry name" value="PKS_Beta-ketoAc_synthase_dom"/>
</dbReference>
<evidence type="ECO:0000256" key="3">
    <source>
        <dbReference type="ARBA" id="ARBA00022679"/>
    </source>
</evidence>
<dbReference type="SUPFAM" id="SSF47336">
    <property type="entry name" value="ACP-like"/>
    <property type="match status" value="1"/>
</dbReference>
<sequence>MTKPTSKAPEDDAIAIIGLSCRLPGEASSPESFWNLMVNGRSAYSETSTRWNTAGFYNAAADDRLHTTKAPGGCFIDQEHSEFDANFFRISQQEAAALDPQQRLMLEVSYEAFENAGIRMDQLSGSRTGCYVGVMGTDWKESFSRDPEAAPKYAYTASAPEFVPSRVSWFYNLAGPCMAVNTACSSSMVALHLACQSLRAGECEAALVGGVNVMINPDFSCHLSGQNFLARDGRCKTFDAAADGYGRGEGCTALVVKRARDAVRDGDSIRAVVRGTGLNHDGRTKSITLPSREAQAALIRSTYKLAGLDMGEASYFETHGTGTKAGDPLELGAIYETMGVLRQEQDPLPIGGVKPNIGHGEAVAGLSSVVKCVLMLEKDVILPTIAFGELNPKIPFREWRLEVPRAPRPWPSTTATRVLSVNGFGAGGTNAHVILESTESYLGRPGLRNACLQQRSSEGVLISAIEKPLANPTINRPRLYMMASQDKDGIKRQKQRLRQHLQGLPDRLSRDDGEYLARLALTLNNSRSQLPWLSYAVGESVEQLAESLQDHNCASFRHDDSSPRPRIGFVFTGQAAQWARMGAELMQYEAFANSIKAADLYFTEKLGCPWSALEEMLRESKVSNINDPTYAQPIATALQVALVELLASWNIAPCSVVGHSSGEVAGAFCIGAISREDAWKLAYSKGQVLKSFKGPPGAMLAVSLTEEEAQSYIASVASTGKVVAACINSPSNVTLSGDAAAVQEIQKQLEAQGLFNRRLLVSAAYHSHHMQVVVEMFRKRVEDVRCMLPDGATGAVPAFYSSVTGALLDPRRLGNPDYWCQNVVSPVRFSQATSALAQAGVDMLLEVGPHCALKSPIAQILKSCGAKHVSYQSVLQRGKDAVDTALQCAGALAAQTVPVDTHAVNRDASLPAAARRPLTDLPPYAWNHARSYWAETPLNRDHRLRSQPRRDLIGAPFARLSASERVWRGFLRVGDEPWIEHYQVQSAVVYPAAGFLAMAIEGARQLADGALAPRRFRIRDVELAHAAVVPEDGRLETTLSLRRKAGGPLLPATGWLEFSVSSRRGDQDFRENCRGLIRMEYDGLGSGAVGAAADAQRRCTREFRAIEQKCTELQDRDYLYDNLDKKGLGFGSKFRTLSEMQRGDNASLCTITIPQSGSSFTLPAPERPHVVHPTTLDGLMQCFYAAIIGKERESVKAGMIPRRMDEVTVDASLPYQPGTRFRACAVARKHGLQQMRSDAIAFGEDVGEPLMTIRGLDWTAIQGEATGRGRKGLCFELSWQSVLSGVSDTASGMDKSRGSHNGTVDGSVDGTNGTNGINGTVNGTANGTCNGTSNGTLNGTSNRNGASDNGSDQVSYLIEPAILEPTEADFIAKLCGHLTCFGGRNMQRVKFGQVLPNLEKRQCVFVELGKPFLQTLDAAEFDTLRRYILDSRDVHWVTFCAGPGAGLVAGFARTLRNEIPGLTFRTLHCAHETSADVATIAEFILNEQHHSAEPADSEFRLAANGQLEVCRVRECADLNDEMHDMASGKVAPVAIKDVTTDLVLQTNTVGNPEGLYFEASGQSGGAELADDEVEVEVKASGLNFRDILILTGDVPDDKLGQEAAGVVVRRGAGVTRLRPGDRVCCLAAGAHRTRLRVRADLCQEIGAVSFRDAAALPLAFCAAYHALVNLARLRPGQSVLVHAAAGGVGQAALQVAGHLGLDVFVTVGSAEERELVGAQYQVGDDRVFSSRDLCFWEGVMAATDGRGVDCVLDLFGGEVAGESWRCLAPFGTLVQIGLGDVVGSSVLEMRPSGSSATFCSLDIELMERIAPDMLADVLSSVFSLVRRGALKAVTPVACYHAAEVRDAFRVVQAGKHLGRVVLDFQSRDGTETMPVARSIGGVARLSPNATYVLVGGLGGLGRSLARLFVRQGARSLCFLSRSGTASHKARALVEELASSGVQIKVVACDVADEAQVEQAFADCARDMPPVRGVVQAAMVLRDAVFEKMTHAQWQQSLAPKVQGSWNLHRHTPKDVDFFTMLSSYCGVWGSRGQANYAAGCAFQDELAHLRRRQGLKAVSIDLGAVRDVGVLADQGALGDMAAWIEPFGIREDEFHAVVMLAIARQAGEDWASKPPQLVTGLATGEAAALAGVFPFYLDDPRFSPIAQYDGRQAEDDGSADSSVAKLALVESLAEGVEMVASRIAATLSKSLQVPSEEIDTGRPLYFYGVDSLMAIEMRSWIVKEFVSDVSLFDILDHVPIRQLAETITKASKAFCDRGS</sequence>
<evidence type="ECO:0000259" key="8">
    <source>
        <dbReference type="PROSITE" id="PS50075"/>
    </source>
</evidence>
<dbReference type="InterPro" id="IPR013968">
    <property type="entry name" value="PKS_KR"/>
</dbReference>
<dbReference type="Gene3D" id="3.40.47.10">
    <property type="match status" value="1"/>
</dbReference>
<dbReference type="InterPro" id="IPR016039">
    <property type="entry name" value="Thiolase-like"/>
</dbReference>
<evidence type="ECO:0000256" key="1">
    <source>
        <dbReference type="ARBA" id="ARBA00022450"/>
    </source>
</evidence>
<dbReference type="SMART" id="SM00825">
    <property type="entry name" value="PKS_KS"/>
    <property type="match status" value="1"/>
</dbReference>
<dbReference type="PANTHER" id="PTHR43775">
    <property type="entry name" value="FATTY ACID SYNTHASE"/>
    <property type="match status" value="1"/>
</dbReference>
<dbReference type="Pfam" id="PF14765">
    <property type="entry name" value="PS-DH"/>
    <property type="match status" value="1"/>
</dbReference>
<evidence type="ECO:0000313" key="12">
    <source>
        <dbReference type="Proteomes" id="UP001059893"/>
    </source>
</evidence>
<dbReference type="PROSITE" id="PS50075">
    <property type="entry name" value="CARRIER"/>
    <property type="match status" value="1"/>
</dbReference>
<dbReference type="SMART" id="SM00826">
    <property type="entry name" value="PKS_DH"/>
    <property type="match status" value="1"/>
</dbReference>
<keyword evidence="12" id="KW-1185">Reference proteome</keyword>
<dbReference type="InterPro" id="IPR011032">
    <property type="entry name" value="GroES-like_sf"/>
</dbReference>
<dbReference type="InterPro" id="IPR049552">
    <property type="entry name" value="PKS_DH_N"/>
</dbReference>
<name>A0ABQ8NLC4_PYRGI</name>
<comment type="caution">
    <text evidence="6">Lacks conserved residue(s) required for the propagation of feature annotation.</text>
</comment>
<accession>A0ABQ8NLC4</accession>
<dbReference type="SMART" id="SM00822">
    <property type="entry name" value="PKS_KR"/>
    <property type="match status" value="1"/>
</dbReference>
<dbReference type="CDD" id="cd00833">
    <property type="entry name" value="PKS"/>
    <property type="match status" value="1"/>
</dbReference>
<gene>
    <name evidence="11" type="ORF">MCOR33_005166</name>
</gene>
<keyword evidence="4" id="KW-0560">Oxidoreductase</keyword>
<dbReference type="InterPro" id="IPR020806">
    <property type="entry name" value="PKS_PP-bd"/>
</dbReference>
<dbReference type="Pfam" id="PF16197">
    <property type="entry name" value="KAsynt_C_assoc"/>
    <property type="match status" value="1"/>
</dbReference>
<dbReference type="SMART" id="SM00823">
    <property type="entry name" value="PKS_PP"/>
    <property type="match status" value="1"/>
</dbReference>
<dbReference type="PROSITE" id="PS52004">
    <property type="entry name" value="KS3_2"/>
    <property type="match status" value="1"/>
</dbReference>
<comment type="caution">
    <text evidence="11">The sequence shown here is derived from an EMBL/GenBank/DDBJ whole genome shotgun (WGS) entry which is preliminary data.</text>
</comment>
<dbReference type="InterPro" id="IPR049551">
    <property type="entry name" value="PKS_DH_C"/>
</dbReference>
<feature type="region of interest" description="N-terminal hotdog fold" evidence="6">
    <location>
        <begin position="950"/>
        <end position="1084"/>
    </location>
</feature>
<feature type="domain" description="Ketosynthase family 3 (KS3)" evidence="9">
    <location>
        <begin position="11"/>
        <end position="437"/>
    </location>
</feature>
<dbReference type="InterPro" id="IPR049900">
    <property type="entry name" value="PKS_mFAS_DH"/>
</dbReference>
<dbReference type="SUPFAM" id="SSF51735">
    <property type="entry name" value="NAD(P)-binding Rossmann-fold domains"/>
    <property type="match status" value="2"/>
</dbReference>
<dbReference type="Gene3D" id="3.90.180.10">
    <property type="entry name" value="Medium-chain alcohol dehydrogenases, catalytic domain"/>
    <property type="match status" value="1"/>
</dbReference>
<keyword evidence="1" id="KW-0596">Phosphopantetheine</keyword>
<dbReference type="Pfam" id="PF02801">
    <property type="entry name" value="Ketoacyl-synt_C"/>
    <property type="match status" value="1"/>
</dbReference>
<dbReference type="Gene3D" id="3.30.70.3290">
    <property type="match status" value="1"/>
</dbReference>
<dbReference type="InterPro" id="IPR050091">
    <property type="entry name" value="PKS_NRPS_Biosynth_Enz"/>
</dbReference>
<dbReference type="Pfam" id="PF21089">
    <property type="entry name" value="PKS_DH_N"/>
    <property type="match status" value="1"/>
</dbReference>
<evidence type="ECO:0000256" key="6">
    <source>
        <dbReference type="PROSITE-ProRule" id="PRU01363"/>
    </source>
</evidence>
<dbReference type="PROSITE" id="PS52019">
    <property type="entry name" value="PKS_MFAS_DH"/>
    <property type="match status" value="1"/>
</dbReference>
<dbReference type="InterPro" id="IPR016035">
    <property type="entry name" value="Acyl_Trfase/lysoPLipase"/>
</dbReference>
<keyword evidence="2" id="KW-0597">Phosphoprotein</keyword>
<dbReference type="Gene3D" id="1.10.1200.10">
    <property type="entry name" value="ACP-like"/>
    <property type="match status" value="1"/>
</dbReference>
<evidence type="ECO:0000259" key="9">
    <source>
        <dbReference type="PROSITE" id="PS52004"/>
    </source>
</evidence>
<dbReference type="InterPro" id="IPR020843">
    <property type="entry name" value="ER"/>
</dbReference>
<dbReference type="InterPro" id="IPR020807">
    <property type="entry name" value="PKS_DH"/>
</dbReference>
<dbReference type="SUPFAM" id="SSF53901">
    <property type="entry name" value="Thiolase-like"/>
    <property type="match status" value="1"/>
</dbReference>
<dbReference type="Gene3D" id="3.10.129.110">
    <property type="entry name" value="Polyketide synthase dehydratase"/>
    <property type="match status" value="1"/>
</dbReference>
<evidence type="ECO:0000256" key="7">
    <source>
        <dbReference type="SAM" id="MobiDB-lite"/>
    </source>
</evidence>
<dbReference type="Proteomes" id="UP001059893">
    <property type="component" value="Unassembled WGS sequence"/>
</dbReference>
<dbReference type="Gene3D" id="3.40.50.720">
    <property type="entry name" value="NAD(P)-binding Rossmann-like Domain"/>
    <property type="match status" value="1"/>
</dbReference>
<dbReference type="InterPro" id="IPR036291">
    <property type="entry name" value="NAD(P)-bd_dom_sf"/>
</dbReference>
<dbReference type="InterPro" id="IPR009081">
    <property type="entry name" value="PP-bd_ACP"/>
</dbReference>
<keyword evidence="3" id="KW-0808">Transferase</keyword>
<evidence type="ECO:0000313" key="11">
    <source>
        <dbReference type="EMBL" id="KAI6298781.1"/>
    </source>
</evidence>
<dbReference type="InterPro" id="IPR056501">
    <property type="entry name" value="NAD-bd_HRPKS_sdrA"/>
</dbReference>
<dbReference type="SMART" id="SM00827">
    <property type="entry name" value="PKS_AT"/>
    <property type="match status" value="1"/>
</dbReference>
<dbReference type="InterPro" id="IPR057326">
    <property type="entry name" value="KR_dom"/>
</dbReference>
<dbReference type="SUPFAM" id="SSF50129">
    <property type="entry name" value="GroES-like"/>
    <property type="match status" value="1"/>
</dbReference>
<feature type="domain" description="Carrier" evidence="8">
    <location>
        <begin position="2174"/>
        <end position="2251"/>
    </location>
</feature>
<dbReference type="Pfam" id="PF23114">
    <property type="entry name" value="NAD-bd_HRPKS_sdrA"/>
    <property type="match status" value="1"/>
</dbReference>
<dbReference type="InterPro" id="IPR018201">
    <property type="entry name" value="Ketoacyl_synth_AS"/>
</dbReference>
<dbReference type="InterPro" id="IPR016036">
    <property type="entry name" value="Malonyl_transacylase_ACP-bd"/>
</dbReference>
<dbReference type="PROSITE" id="PS00606">
    <property type="entry name" value="KS3_1"/>
    <property type="match status" value="1"/>
</dbReference>
<dbReference type="Pfam" id="PF00698">
    <property type="entry name" value="Acyl_transf_1"/>
    <property type="match status" value="1"/>
</dbReference>
<dbReference type="InterPro" id="IPR014030">
    <property type="entry name" value="Ketoacyl_synth_N"/>
</dbReference>
<organism evidence="11 12">
    <name type="scientific">Pyricularia grisea</name>
    <name type="common">Crabgrass-specific blast fungus</name>
    <name type="synonym">Magnaporthe grisea</name>
    <dbReference type="NCBI Taxonomy" id="148305"/>
    <lineage>
        <taxon>Eukaryota</taxon>
        <taxon>Fungi</taxon>
        <taxon>Dikarya</taxon>
        <taxon>Ascomycota</taxon>
        <taxon>Pezizomycotina</taxon>
        <taxon>Sordariomycetes</taxon>
        <taxon>Sordariomycetidae</taxon>
        <taxon>Magnaporthales</taxon>
        <taxon>Pyriculariaceae</taxon>
        <taxon>Pyricularia</taxon>
    </lineage>
</organism>
<reference evidence="11" key="1">
    <citation type="submission" date="2021-01" db="EMBL/GenBank/DDBJ databases">
        <title>Deciphering the adaptive evolutionary patterns associated with biogeogrpahic diversity in the finger millet blast pathogen Magnaporthe oryzae in Eastern Africa.</title>
        <authorList>
            <person name="Onyema G."/>
            <person name="Shittu T.A."/>
            <person name="Dodsworth S."/>
            <person name="Devilliers S."/>
            <person name="Muthumeenakshi S."/>
            <person name="Sreenivasaprasad S."/>
        </authorList>
    </citation>
    <scope>NUCLEOTIDE SEQUENCE</scope>
    <source>
        <strain evidence="11">D15/s37</strain>
    </source>
</reference>
<dbReference type="SUPFAM" id="SSF52151">
    <property type="entry name" value="FabD/lysophospholipase-like"/>
    <property type="match status" value="1"/>
</dbReference>
<evidence type="ECO:0000256" key="2">
    <source>
        <dbReference type="ARBA" id="ARBA00022553"/>
    </source>
</evidence>
<keyword evidence="5" id="KW-0511">Multifunctional enzyme</keyword>
<dbReference type="InterPro" id="IPR001227">
    <property type="entry name" value="Ac_transferase_dom_sf"/>
</dbReference>
<evidence type="ECO:0000256" key="4">
    <source>
        <dbReference type="ARBA" id="ARBA00023002"/>
    </source>
</evidence>
<proteinExistence type="predicted"/>
<dbReference type="InterPro" id="IPR013154">
    <property type="entry name" value="ADH-like_N"/>
</dbReference>
<protein>
    <submittedName>
        <fullName evidence="11">Type I Iterative PKS</fullName>
    </submittedName>
</protein>
<dbReference type="InterPro" id="IPR036736">
    <property type="entry name" value="ACP-like_sf"/>
</dbReference>
<dbReference type="Pfam" id="PF08240">
    <property type="entry name" value="ADH_N"/>
    <property type="match status" value="1"/>
</dbReference>
<dbReference type="InterPro" id="IPR042104">
    <property type="entry name" value="PKS_dehydratase_sf"/>
</dbReference>
<dbReference type="PANTHER" id="PTHR43775:SF29">
    <property type="entry name" value="ASPERFURANONE POLYKETIDE SYNTHASE AFOG-RELATED"/>
    <property type="match status" value="1"/>
</dbReference>
<dbReference type="Pfam" id="PF23297">
    <property type="entry name" value="ACP_SdgA_C"/>
    <property type="match status" value="1"/>
</dbReference>
<feature type="region of interest" description="Disordered" evidence="7">
    <location>
        <begin position="1288"/>
        <end position="1313"/>
    </location>
</feature>
<dbReference type="InterPro" id="IPR014043">
    <property type="entry name" value="Acyl_transferase_dom"/>
</dbReference>
<evidence type="ECO:0000256" key="5">
    <source>
        <dbReference type="ARBA" id="ARBA00023268"/>
    </source>
</evidence>